<feature type="non-terminal residue" evidence="7">
    <location>
        <position position="1"/>
    </location>
</feature>
<comment type="subcellular location">
    <subcellularLocation>
        <location evidence="1">Membrane</location>
        <topology evidence="1">Multi-pass membrane protein</topology>
    </subcellularLocation>
</comment>
<evidence type="ECO:0000313" key="8">
    <source>
        <dbReference type="Proteomes" id="UP000193335"/>
    </source>
</evidence>
<feature type="transmembrane region" description="Helical" evidence="5">
    <location>
        <begin position="52"/>
        <end position="73"/>
    </location>
</feature>
<feature type="non-terminal residue" evidence="7">
    <location>
        <position position="149"/>
    </location>
</feature>
<dbReference type="InterPro" id="IPR036259">
    <property type="entry name" value="MFS_trans_sf"/>
</dbReference>
<organism evidence="7 8">
    <name type="scientific">Bradyrhizobium japonicum</name>
    <dbReference type="NCBI Taxonomy" id="375"/>
    <lineage>
        <taxon>Bacteria</taxon>
        <taxon>Pseudomonadati</taxon>
        <taxon>Pseudomonadota</taxon>
        <taxon>Alphaproteobacteria</taxon>
        <taxon>Hyphomicrobiales</taxon>
        <taxon>Nitrobacteraceae</taxon>
        <taxon>Bradyrhizobium</taxon>
    </lineage>
</organism>
<feature type="domain" description="Major facilitator superfamily (MFS) profile" evidence="6">
    <location>
        <begin position="1"/>
        <end position="149"/>
    </location>
</feature>
<evidence type="ECO:0000256" key="3">
    <source>
        <dbReference type="ARBA" id="ARBA00022989"/>
    </source>
</evidence>
<dbReference type="InterPro" id="IPR020846">
    <property type="entry name" value="MFS_dom"/>
</dbReference>
<dbReference type="GO" id="GO:0022857">
    <property type="term" value="F:transmembrane transporter activity"/>
    <property type="evidence" value="ECO:0007669"/>
    <property type="project" value="InterPro"/>
</dbReference>
<gene>
    <name evidence="7" type="ORF">BSZ19_00135</name>
</gene>
<dbReference type="PANTHER" id="PTHR23501:SF197">
    <property type="entry name" value="COMD"/>
    <property type="match status" value="1"/>
</dbReference>
<keyword evidence="4 5" id="KW-0472">Membrane</keyword>
<name>A0A1Y2JYC6_BRAJP</name>
<dbReference type="Pfam" id="PF07690">
    <property type="entry name" value="MFS_1"/>
    <property type="match status" value="1"/>
</dbReference>
<feature type="transmembrane region" description="Helical" evidence="5">
    <location>
        <begin position="20"/>
        <end position="45"/>
    </location>
</feature>
<dbReference type="EMBL" id="NAFL01000037">
    <property type="protein sequence ID" value="OSJ37243.1"/>
    <property type="molecule type" value="Genomic_DNA"/>
</dbReference>
<reference evidence="7 8" key="1">
    <citation type="submission" date="2017-03" db="EMBL/GenBank/DDBJ databases">
        <title>Whole genome sequences of fourteen strains of Bradyrhizobium canariense and one strain of Bradyrhizobium japonicum isolated from Lupinus (Papilionoideae: Genisteae) species in Algeria.</title>
        <authorList>
            <person name="Crovadore J."/>
            <person name="Chekireb D."/>
            <person name="Brachmann A."/>
            <person name="Chablais R."/>
            <person name="Cochard B."/>
            <person name="Lefort F."/>
        </authorList>
    </citation>
    <scope>NUCLEOTIDE SEQUENCE [LARGE SCALE GENOMIC DNA]</scope>
    <source>
        <strain evidence="7 8">UBMA197</strain>
    </source>
</reference>
<keyword evidence="3 5" id="KW-1133">Transmembrane helix</keyword>
<evidence type="ECO:0000259" key="6">
    <source>
        <dbReference type="PROSITE" id="PS50850"/>
    </source>
</evidence>
<dbReference type="SUPFAM" id="SSF103473">
    <property type="entry name" value="MFS general substrate transporter"/>
    <property type="match status" value="1"/>
</dbReference>
<feature type="transmembrane region" description="Helical" evidence="5">
    <location>
        <begin position="79"/>
        <end position="101"/>
    </location>
</feature>
<feature type="transmembrane region" description="Helical" evidence="5">
    <location>
        <begin position="122"/>
        <end position="141"/>
    </location>
</feature>
<dbReference type="PANTHER" id="PTHR23501">
    <property type="entry name" value="MAJOR FACILITATOR SUPERFAMILY"/>
    <property type="match status" value="1"/>
</dbReference>
<evidence type="ECO:0000256" key="1">
    <source>
        <dbReference type="ARBA" id="ARBA00004141"/>
    </source>
</evidence>
<evidence type="ECO:0000313" key="7">
    <source>
        <dbReference type="EMBL" id="OSJ37243.1"/>
    </source>
</evidence>
<evidence type="ECO:0000256" key="2">
    <source>
        <dbReference type="ARBA" id="ARBA00022692"/>
    </source>
</evidence>
<sequence>AMFGVLAYLPTYMQMTYGYSATVSGLLLIPMTIGILLASTVTGLLTSRIGRYRIFIIIGPIVAAGGMVLMSTLNENSPVWRIMGDTFVRGLGIGMFFQLLVMAVQNDVRPTLLGTATSHNNFFRQIGVCLGASLIGVAFTTRLTNRVTD</sequence>
<dbReference type="Proteomes" id="UP000193335">
    <property type="component" value="Unassembled WGS sequence"/>
</dbReference>
<proteinExistence type="predicted"/>
<keyword evidence="2 5" id="KW-0812">Transmembrane</keyword>
<comment type="caution">
    <text evidence="7">The sequence shown here is derived from an EMBL/GenBank/DDBJ whole genome shotgun (WGS) entry which is preliminary data.</text>
</comment>
<protein>
    <submittedName>
        <fullName evidence="7">MFS transporter</fullName>
    </submittedName>
</protein>
<dbReference type="Gene3D" id="1.20.1250.20">
    <property type="entry name" value="MFS general substrate transporter like domains"/>
    <property type="match status" value="1"/>
</dbReference>
<accession>A0A1Y2JYC6</accession>
<evidence type="ECO:0000256" key="5">
    <source>
        <dbReference type="SAM" id="Phobius"/>
    </source>
</evidence>
<dbReference type="GO" id="GO:0005886">
    <property type="term" value="C:plasma membrane"/>
    <property type="evidence" value="ECO:0007669"/>
    <property type="project" value="TreeGrafter"/>
</dbReference>
<dbReference type="InterPro" id="IPR011701">
    <property type="entry name" value="MFS"/>
</dbReference>
<dbReference type="RefSeq" id="WP_144030496.1">
    <property type="nucleotide sequence ID" value="NZ_NAFL01000037.1"/>
</dbReference>
<dbReference type="AlphaFoldDB" id="A0A1Y2JYC6"/>
<dbReference type="PROSITE" id="PS50850">
    <property type="entry name" value="MFS"/>
    <property type="match status" value="1"/>
</dbReference>
<evidence type="ECO:0000256" key="4">
    <source>
        <dbReference type="ARBA" id="ARBA00023136"/>
    </source>
</evidence>